<evidence type="ECO:0000259" key="1">
    <source>
        <dbReference type="Pfam" id="PF19279"/>
    </source>
</evidence>
<dbReference type="HOGENOM" id="CLU_045532_0_0_1"/>
<gene>
    <name evidence="2" type="ORF">SELMODRAFT_427724</name>
</gene>
<dbReference type="InterPro" id="IPR045540">
    <property type="entry name" value="YegS/DAGK_C"/>
</dbReference>
<sequence length="132" mass="15109">MHHKNRDLDIRINGEEWKRFSRVTSIAIGNGKYFGGGMKITPTADPYSGDLEVTILQHFQWYHFVIHLFKLYKGTFLELNNTWRFDKVKSIEIKEADNESGDDGVFVQADGEHLGFLPAEFGILPGSLDFLC</sequence>
<dbReference type="GO" id="GO:0001727">
    <property type="term" value="F:lipid kinase activity"/>
    <property type="evidence" value="ECO:0007669"/>
    <property type="project" value="UniProtKB-ARBA"/>
</dbReference>
<dbReference type="InterPro" id="IPR050187">
    <property type="entry name" value="Lipid_Phosphate_FormReg"/>
</dbReference>
<dbReference type="Gramene" id="EFJ09858">
    <property type="protein sequence ID" value="EFJ09858"/>
    <property type="gene ID" value="SELMODRAFT_427724"/>
</dbReference>
<protein>
    <recommendedName>
        <fullName evidence="1">YegS/DAGK C-terminal domain-containing protein</fullName>
    </recommendedName>
</protein>
<dbReference type="PANTHER" id="PTHR12358:SF54">
    <property type="entry name" value="SPHINGOSINE KINASE RELATED PROTEIN"/>
    <property type="match status" value="1"/>
</dbReference>
<dbReference type="AlphaFoldDB" id="D8T0I7"/>
<evidence type="ECO:0000313" key="3">
    <source>
        <dbReference type="Proteomes" id="UP000001514"/>
    </source>
</evidence>
<proteinExistence type="predicted"/>
<dbReference type="eggNOG" id="KOG1116">
    <property type="taxonomic scope" value="Eukaryota"/>
</dbReference>
<dbReference type="KEGG" id="smo:SELMODRAFT_427724"/>
<keyword evidence="3" id="KW-1185">Reference proteome</keyword>
<accession>D8T0I7</accession>
<reference evidence="2 3" key="1">
    <citation type="journal article" date="2011" name="Science">
        <title>The Selaginella genome identifies genetic changes associated with the evolution of vascular plants.</title>
        <authorList>
            <person name="Banks J.A."/>
            <person name="Nishiyama T."/>
            <person name="Hasebe M."/>
            <person name="Bowman J.L."/>
            <person name="Gribskov M."/>
            <person name="dePamphilis C."/>
            <person name="Albert V.A."/>
            <person name="Aono N."/>
            <person name="Aoyama T."/>
            <person name="Ambrose B.A."/>
            <person name="Ashton N.W."/>
            <person name="Axtell M.J."/>
            <person name="Barker E."/>
            <person name="Barker M.S."/>
            <person name="Bennetzen J.L."/>
            <person name="Bonawitz N.D."/>
            <person name="Chapple C."/>
            <person name="Cheng C."/>
            <person name="Correa L.G."/>
            <person name="Dacre M."/>
            <person name="DeBarry J."/>
            <person name="Dreyer I."/>
            <person name="Elias M."/>
            <person name="Engstrom E.M."/>
            <person name="Estelle M."/>
            <person name="Feng L."/>
            <person name="Finet C."/>
            <person name="Floyd S.K."/>
            <person name="Frommer W.B."/>
            <person name="Fujita T."/>
            <person name="Gramzow L."/>
            <person name="Gutensohn M."/>
            <person name="Harholt J."/>
            <person name="Hattori M."/>
            <person name="Heyl A."/>
            <person name="Hirai T."/>
            <person name="Hiwatashi Y."/>
            <person name="Ishikawa M."/>
            <person name="Iwata M."/>
            <person name="Karol K.G."/>
            <person name="Koehler B."/>
            <person name="Kolukisaoglu U."/>
            <person name="Kubo M."/>
            <person name="Kurata T."/>
            <person name="Lalonde S."/>
            <person name="Li K."/>
            <person name="Li Y."/>
            <person name="Litt A."/>
            <person name="Lyons E."/>
            <person name="Manning G."/>
            <person name="Maruyama T."/>
            <person name="Michael T.P."/>
            <person name="Mikami K."/>
            <person name="Miyazaki S."/>
            <person name="Morinaga S."/>
            <person name="Murata T."/>
            <person name="Mueller-Roeber B."/>
            <person name="Nelson D.R."/>
            <person name="Obara M."/>
            <person name="Oguri Y."/>
            <person name="Olmstead R.G."/>
            <person name="Onodera N."/>
            <person name="Petersen B.L."/>
            <person name="Pils B."/>
            <person name="Prigge M."/>
            <person name="Rensing S.A."/>
            <person name="Riano-Pachon D.M."/>
            <person name="Roberts A.W."/>
            <person name="Sato Y."/>
            <person name="Scheller H.V."/>
            <person name="Schulz B."/>
            <person name="Schulz C."/>
            <person name="Shakirov E.V."/>
            <person name="Shibagaki N."/>
            <person name="Shinohara N."/>
            <person name="Shippen D.E."/>
            <person name="Soerensen I."/>
            <person name="Sotooka R."/>
            <person name="Sugimoto N."/>
            <person name="Sugita M."/>
            <person name="Sumikawa N."/>
            <person name="Tanurdzic M."/>
            <person name="Theissen G."/>
            <person name="Ulvskov P."/>
            <person name="Wakazuki S."/>
            <person name="Weng J.K."/>
            <person name="Willats W.W."/>
            <person name="Wipf D."/>
            <person name="Wolf P.G."/>
            <person name="Yang L."/>
            <person name="Zimmer A.D."/>
            <person name="Zhu Q."/>
            <person name="Mitros T."/>
            <person name="Hellsten U."/>
            <person name="Loque D."/>
            <person name="Otillar R."/>
            <person name="Salamov A."/>
            <person name="Schmutz J."/>
            <person name="Shapiro H."/>
            <person name="Lindquist E."/>
            <person name="Lucas S."/>
            <person name="Rokhsar D."/>
            <person name="Grigoriev I.V."/>
        </authorList>
    </citation>
    <scope>NUCLEOTIDE SEQUENCE [LARGE SCALE GENOMIC DNA]</scope>
</reference>
<dbReference type="InterPro" id="IPR016064">
    <property type="entry name" value="NAD/diacylglycerol_kinase_sf"/>
</dbReference>
<dbReference type="Proteomes" id="UP000001514">
    <property type="component" value="Unassembled WGS sequence"/>
</dbReference>
<dbReference type="Pfam" id="PF19279">
    <property type="entry name" value="YegS_C"/>
    <property type="match status" value="1"/>
</dbReference>
<name>D8T0I7_SELML</name>
<evidence type="ECO:0000313" key="2">
    <source>
        <dbReference type="EMBL" id="EFJ09858.1"/>
    </source>
</evidence>
<feature type="domain" description="YegS/DAGK C-terminal" evidence="1">
    <location>
        <begin position="3"/>
        <end position="131"/>
    </location>
</feature>
<dbReference type="Gene3D" id="2.60.200.40">
    <property type="match status" value="1"/>
</dbReference>
<dbReference type="PANTHER" id="PTHR12358">
    <property type="entry name" value="SPHINGOSINE KINASE"/>
    <property type="match status" value="1"/>
</dbReference>
<dbReference type="OrthoDB" id="336240at2759"/>
<dbReference type="InParanoid" id="D8T0I7"/>
<dbReference type="STRING" id="88036.D8T0I7"/>
<organism evidence="3">
    <name type="scientific">Selaginella moellendorffii</name>
    <name type="common">Spikemoss</name>
    <dbReference type="NCBI Taxonomy" id="88036"/>
    <lineage>
        <taxon>Eukaryota</taxon>
        <taxon>Viridiplantae</taxon>
        <taxon>Streptophyta</taxon>
        <taxon>Embryophyta</taxon>
        <taxon>Tracheophyta</taxon>
        <taxon>Lycopodiopsida</taxon>
        <taxon>Selaginellales</taxon>
        <taxon>Selaginellaceae</taxon>
        <taxon>Selaginella</taxon>
    </lineage>
</organism>
<dbReference type="SUPFAM" id="SSF111331">
    <property type="entry name" value="NAD kinase/diacylglycerol kinase-like"/>
    <property type="match status" value="1"/>
</dbReference>
<dbReference type="EMBL" id="GL377658">
    <property type="protein sequence ID" value="EFJ09858.1"/>
    <property type="molecule type" value="Genomic_DNA"/>
</dbReference>